<evidence type="ECO:0000313" key="1">
    <source>
        <dbReference type="EMBL" id="RZC68176.1"/>
    </source>
</evidence>
<accession>A0A4Y7K5S2</accession>
<evidence type="ECO:0000313" key="2">
    <source>
        <dbReference type="Proteomes" id="UP000316621"/>
    </source>
</evidence>
<gene>
    <name evidence="1" type="ORF">C5167_031433</name>
</gene>
<reference evidence="1 2" key="1">
    <citation type="journal article" date="2018" name="Science">
        <title>The opium poppy genome and morphinan production.</title>
        <authorList>
            <person name="Guo L."/>
            <person name="Winzer T."/>
            <person name="Yang X."/>
            <person name="Li Y."/>
            <person name="Ning Z."/>
            <person name="He Z."/>
            <person name="Teodor R."/>
            <person name="Lu Y."/>
            <person name="Bowser T.A."/>
            <person name="Graham I.A."/>
            <person name="Ye K."/>
        </authorList>
    </citation>
    <scope>NUCLEOTIDE SEQUENCE [LARGE SCALE GENOMIC DNA]</scope>
    <source>
        <strain evidence="2">cv. HN1</strain>
        <tissue evidence="1">Leaves</tissue>
    </source>
</reference>
<keyword evidence="2" id="KW-1185">Reference proteome</keyword>
<proteinExistence type="predicted"/>
<organism evidence="1 2">
    <name type="scientific">Papaver somniferum</name>
    <name type="common">Opium poppy</name>
    <dbReference type="NCBI Taxonomy" id="3469"/>
    <lineage>
        <taxon>Eukaryota</taxon>
        <taxon>Viridiplantae</taxon>
        <taxon>Streptophyta</taxon>
        <taxon>Embryophyta</taxon>
        <taxon>Tracheophyta</taxon>
        <taxon>Spermatophyta</taxon>
        <taxon>Magnoliopsida</taxon>
        <taxon>Ranunculales</taxon>
        <taxon>Papaveraceae</taxon>
        <taxon>Papaveroideae</taxon>
        <taxon>Papaver</taxon>
    </lineage>
</organism>
<protein>
    <submittedName>
        <fullName evidence="1">Uncharacterized protein</fullName>
    </submittedName>
</protein>
<dbReference type="EMBL" id="CM010721">
    <property type="protein sequence ID" value="RZC68176.1"/>
    <property type="molecule type" value="Genomic_DNA"/>
</dbReference>
<dbReference type="Proteomes" id="UP000316621">
    <property type="component" value="Chromosome 7"/>
</dbReference>
<dbReference type="AlphaFoldDB" id="A0A4Y7K5S2"/>
<name>A0A4Y7K5S2_PAPSO</name>
<dbReference type="Gramene" id="RZC68176">
    <property type="protein sequence ID" value="RZC68176"/>
    <property type="gene ID" value="C5167_031433"/>
</dbReference>
<sequence length="36" mass="4109">MEHVSSLPFRNTIINNSVAPGREALYREYEDLESGN</sequence>